<keyword evidence="4" id="KW-1185">Reference proteome</keyword>
<dbReference type="Proteomes" id="UP000236737">
    <property type="component" value="Unassembled WGS sequence"/>
</dbReference>
<feature type="domain" description="IgGFc-binding protein N-terminal" evidence="2">
    <location>
        <begin position="136"/>
        <end position="435"/>
    </location>
</feature>
<name>A0A1H5XJB6_9FLAO</name>
<evidence type="ECO:0000256" key="1">
    <source>
        <dbReference type="SAM" id="SignalP"/>
    </source>
</evidence>
<dbReference type="EMBL" id="FNVP01000006">
    <property type="protein sequence ID" value="SEG11427.1"/>
    <property type="molecule type" value="Genomic_DNA"/>
</dbReference>
<accession>A0A1H5XJB6</accession>
<organism evidence="3 4">
    <name type="scientific">Flavobacterium urumqiense</name>
    <dbReference type="NCBI Taxonomy" id="935224"/>
    <lineage>
        <taxon>Bacteria</taxon>
        <taxon>Pseudomonadati</taxon>
        <taxon>Bacteroidota</taxon>
        <taxon>Flavobacteriia</taxon>
        <taxon>Flavobacteriales</taxon>
        <taxon>Flavobacteriaceae</taxon>
        <taxon>Flavobacterium</taxon>
    </lineage>
</organism>
<proteinExistence type="predicted"/>
<dbReference type="RefSeq" id="WP_146059530.1">
    <property type="nucleotide sequence ID" value="NZ_FNVP01000006.1"/>
</dbReference>
<dbReference type="InterPro" id="IPR026341">
    <property type="entry name" value="T9SS_type_B"/>
</dbReference>
<reference evidence="4" key="1">
    <citation type="submission" date="2016-10" db="EMBL/GenBank/DDBJ databases">
        <authorList>
            <person name="Varghese N."/>
            <person name="Submissions S."/>
        </authorList>
    </citation>
    <scope>NUCLEOTIDE SEQUENCE [LARGE SCALE GENOMIC DNA]</scope>
    <source>
        <strain evidence="4">CGMCC 1.9230</strain>
    </source>
</reference>
<feature type="signal peptide" evidence="1">
    <location>
        <begin position="1"/>
        <end position="18"/>
    </location>
</feature>
<dbReference type="Pfam" id="PF13585">
    <property type="entry name" value="CHU_C"/>
    <property type="match status" value="1"/>
</dbReference>
<dbReference type="InterPro" id="IPR028974">
    <property type="entry name" value="TSP_type-3_rpt"/>
</dbReference>
<protein>
    <submittedName>
        <fullName evidence="3">Gliding motility-associated C-terminal domain-containing protein</fullName>
    </submittedName>
</protein>
<dbReference type="OrthoDB" id="9765926at2"/>
<dbReference type="NCBIfam" id="TIGR04131">
    <property type="entry name" value="Bac_Flav_CTERM"/>
    <property type="match status" value="1"/>
</dbReference>
<dbReference type="PROSITE" id="PS51257">
    <property type="entry name" value="PROKAR_LIPOPROTEIN"/>
    <property type="match status" value="1"/>
</dbReference>
<dbReference type="Pfam" id="PF17517">
    <property type="entry name" value="IgGFc_binding"/>
    <property type="match status" value="1"/>
</dbReference>
<sequence>MKKTLLIFFIFISISCFAQFSKTHYIPPLTAFDAAAAGDQYLYISTPNPTNVNYRIIEIGGNVISGTVNNNNPRKYDIGYGDNTPLFTPKNNTGIINNKGYIVEGDDLIYVSVRLNADKSGVNYAQAGGLVSKGNSALGKEFRIGAMLNESTATKLLNFASVLATENGTTITISNIPIGTTLTDGTPITGPYTKTLNKNQSYVMAMVNIGSITNSKNIIGALVESDKPVIVNAGSILGTNDSSTNARDIGFDQIVSSEKTGKEYIFVKGLGSNNLERVLLIANEDNTLIYINGNTIPLPALNKGQYTILDGSQFINDNLYITTSEKVFAYQSVGGSGSSAANQNMFFVPPINCATPNIVDNIPWIEKVGDITYTGGLNIVTETGAIVNVYQNGVSVSAGSATAITASGFERYSVSGLTGNISVKSTKQVYVSCYGTNGNATYGGYYSGFDTKPEIVSDIKIGASSNCIPNVVLKINTLSSYDSFQWYFNDVVIDPILHPDAITNTYSPTTPGYYQVKGSISGCISDISSDKIPVSSCPTNQDNDLAIDNIDIDNDNDGITNCTESYGNQNINLSNLNSGAVSIGSYSNTFNGLLSNSAATSTIPFTGNADGSFVSEIPAGKTNWATYKMAFAKPISLGMEYISTATATDLLNTNAEYIINSDTDKTITVLNPDNQLLIDTNYDGIYESGVTEYSSFEIRFRLNSTTPLAAGTGTFKFLTYLTNSISFTHKNLSDDIPNKSSFKFFAVCVPKDSDGDGIPDQLDLDSDNDGIPDNIDAQGGSFISYTSVDTNKDDLSDGYGTVGLTPIDTDADGVKDYLDLDSDNDGTYDLVESGSNAIDANKDGIIDGLRASFGTNGLFDGLETSPDSGKLNYTITDTNSDNMKNYISLDSDGDLCFDVTEASFIDGNGDGLLGNIVPPTVDANGIVTSGTAYSIPNLNYINAAPIVITTQPNVSPTCEIQNATITLVDNGGNTYQWQIFSGGIWNVILDNATFSGATTNTLLITKVTNAMNGYKYRVLLNKSGNSCGLLSSETILTVYPLPSVNDITIIQCDDNSDLKTFFNLTVKNDKISSNFTNENFTYYTTQAEANNPLSIDQISTPLAFENINPPLPAPQGIMIVWPRVANKITGCFSIAKLTLKVAASKIPLTYNSIVPPVCDDTLAADGTATGDPNTNKRDGISAFDLTNAINDVESQLPPPLSNYTFKYYRNKADALAQNDVVGNSLAIKPTEYTTFRNDIPNAQNIWVRVNNNLTSDCGDGFGDFIKLSVEKLPFANPVIITRQCDDNQDGIFTFNTSNLETTLLGTNQPFAVTVAYFDAANNPLKDANGVLITSPFPATFTTSSQTIKALVTNNTAQKCFDETTIQFIVDDLPEAFSVPISLTTACDDEIDPLVQDGKFAFDTTGFESTILGGQTGMKVFYFDENGNLLSNPLPNPFVTGTQNVKIIVKNPINPTCTTSISLPFIVNPLPKIQLNTNGNEDKLICDDNPEFSVELDAGIQAGTSTTNFTYDWHKAGVSPSIGTNYTLVVLEEGIYSIKVTNSSGCSRIRTIKVTASNKATIKTIDILDMTDINTVTVNVTGQGQYEYSLDEPYGPFQSSNFFDNVPAGIHEVFINDKNGCGIVSQTIAVLGVPKYFTPNGDGYNDYWNVKGVNANFNTNSIIFIYDRYGKLITKIKTSSDGWDGTFNGNPLPSDDYWYTAKLQDGREAKGHFSLKR</sequence>
<keyword evidence="1" id="KW-0732">Signal</keyword>
<evidence type="ECO:0000313" key="4">
    <source>
        <dbReference type="Proteomes" id="UP000236737"/>
    </source>
</evidence>
<feature type="chain" id="PRO_5009289498" evidence="1">
    <location>
        <begin position="19"/>
        <end position="1716"/>
    </location>
</feature>
<evidence type="ECO:0000259" key="2">
    <source>
        <dbReference type="Pfam" id="PF17517"/>
    </source>
</evidence>
<dbReference type="SUPFAM" id="SSF103647">
    <property type="entry name" value="TSP type-3 repeat"/>
    <property type="match status" value="1"/>
</dbReference>
<gene>
    <name evidence="3" type="ORF">SAMN04488130_10654</name>
</gene>
<evidence type="ECO:0000313" key="3">
    <source>
        <dbReference type="EMBL" id="SEG11427.1"/>
    </source>
</evidence>
<dbReference type="GO" id="GO:0005509">
    <property type="term" value="F:calcium ion binding"/>
    <property type="evidence" value="ECO:0007669"/>
    <property type="project" value="InterPro"/>
</dbReference>
<dbReference type="InterPro" id="IPR035234">
    <property type="entry name" value="IgGFc-bd_N"/>
</dbReference>